<dbReference type="SUPFAM" id="SSF55424">
    <property type="entry name" value="FAD/NAD-linked reductases, dimerisation (C-terminal) domain"/>
    <property type="match status" value="1"/>
</dbReference>
<evidence type="ECO:0000256" key="8">
    <source>
        <dbReference type="PIRSR" id="PIRSR000350-2"/>
    </source>
</evidence>
<dbReference type="InterPro" id="IPR001100">
    <property type="entry name" value="Pyr_nuc-diS_OxRdtase"/>
</dbReference>
<dbReference type="InterPro" id="IPR036188">
    <property type="entry name" value="FAD/NAD-bd_sf"/>
</dbReference>
<evidence type="ECO:0000256" key="6">
    <source>
        <dbReference type="ARBA" id="ARBA00023157"/>
    </source>
</evidence>
<evidence type="ECO:0000256" key="2">
    <source>
        <dbReference type="ARBA" id="ARBA00022630"/>
    </source>
</evidence>
<dbReference type="GO" id="GO:0016668">
    <property type="term" value="F:oxidoreductase activity, acting on a sulfur group of donors, NAD(P) as acceptor"/>
    <property type="evidence" value="ECO:0007669"/>
    <property type="project" value="InterPro"/>
</dbReference>
<keyword evidence="2 11" id="KW-0285">Flavoprotein</keyword>
<dbReference type="Gene3D" id="3.50.50.60">
    <property type="entry name" value="FAD/NAD(P)-binding domain"/>
    <property type="match status" value="2"/>
</dbReference>
<feature type="domain" description="FAD/NAD(P)-binding" evidence="13">
    <location>
        <begin position="7"/>
        <end position="317"/>
    </location>
</feature>
<dbReference type="GO" id="GO:0003955">
    <property type="term" value="F:NAD(P)H dehydrogenase (quinone) activity"/>
    <property type="evidence" value="ECO:0007669"/>
    <property type="project" value="TreeGrafter"/>
</dbReference>
<dbReference type="InterPro" id="IPR016156">
    <property type="entry name" value="FAD/NAD-linked_Rdtase_dimer_sf"/>
</dbReference>
<feature type="active site" description="Proton acceptor" evidence="8">
    <location>
        <position position="436"/>
    </location>
</feature>
<evidence type="ECO:0000256" key="7">
    <source>
        <dbReference type="ARBA" id="ARBA00023284"/>
    </source>
</evidence>
<gene>
    <name evidence="14" type="ORF">FAK_03110</name>
</gene>
<dbReference type="AlphaFoldDB" id="A0AAU9E8K3"/>
<keyword evidence="15" id="KW-1185">Reference proteome</keyword>
<dbReference type="InterPro" id="IPR012999">
    <property type="entry name" value="Pyr_OxRdtase_I_AS"/>
</dbReference>
<reference evidence="15" key="1">
    <citation type="journal article" date="2023" name="Arch. Microbiol.">
        <title>Desulfoferula mesophilus gen. nov. sp. nov., a mesophilic sulfate-reducing bacterium isolated from a brackish lake sediment.</title>
        <authorList>
            <person name="Watanabe T."/>
            <person name="Yabe T."/>
            <person name="Tsuji J.M."/>
            <person name="Fukui M."/>
        </authorList>
    </citation>
    <scope>NUCLEOTIDE SEQUENCE [LARGE SCALE GENOMIC DNA]</scope>
    <source>
        <strain evidence="15">12FAK</strain>
    </source>
</reference>
<keyword evidence="7 11" id="KW-0676">Redox-active center</keyword>
<evidence type="ECO:0000256" key="4">
    <source>
        <dbReference type="ARBA" id="ARBA00022857"/>
    </source>
</evidence>
<dbReference type="PRINTS" id="PR00411">
    <property type="entry name" value="PNDRDTASEI"/>
</dbReference>
<dbReference type="SUPFAM" id="SSF51905">
    <property type="entry name" value="FAD/NAD(P)-binding domain"/>
    <property type="match status" value="1"/>
</dbReference>
<feature type="domain" description="Pyridine nucleotide-disulphide oxidoreductase dimerisation" evidence="12">
    <location>
        <begin position="338"/>
        <end position="442"/>
    </location>
</feature>
<keyword evidence="3 9" id="KW-0274">FAD</keyword>
<comment type="similarity">
    <text evidence="1 11">Belongs to the class-I pyridine nucleotide-disulfide oxidoreductase family.</text>
</comment>
<evidence type="ECO:0000313" key="15">
    <source>
        <dbReference type="Proteomes" id="UP001366166"/>
    </source>
</evidence>
<dbReference type="RefSeq" id="WP_338604740.1">
    <property type="nucleotide sequence ID" value="NZ_AP028679.1"/>
</dbReference>
<evidence type="ECO:0000256" key="1">
    <source>
        <dbReference type="ARBA" id="ARBA00007532"/>
    </source>
</evidence>
<evidence type="ECO:0000256" key="9">
    <source>
        <dbReference type="PIRSR" id="PIRSR000350-3"/>
    </source>
</evidence>
<evidence type="ECO:0000256" key="10">
    <source>
        <dbReference type="PIRSR" id="PIRSR000350-4"/>
    </source>
</evidence>
<evidence type="ECO:0000259" key="12">
    <source>
        <dbReference type="Pfam" id="PF02852"/>
    </source>
</evidence>
<organism evidence="14 15">
    <name type="scientific">Desulfoferula mesophila</name>
    <dbReference type="NCBI Taxonomy" id="3058419"/>
    <lineage>
        <taxon>Bacteria</taxon>
        <taxon>Pseudomonadati</taxon>
        <taxon>Thermodesulfobacteriota</taxon>
        <taxon>Desulfarculia</taxon>
        <taxon>Desulfarculales</taxon>
        <taxon>Desulfarculaceae</taxon>
        <taxon>Desulfoferula</taxon>
    </lineage>
</organism>
<dbReference type="InterPro" id="IPR004099">
    <property type="entry name" value="Pyr_nucl-diS_OxRdtase_dimer"/>
</dbReference>
<dbReference type="PANTHER" id="PTHR43014">
    <property type="entry name" value="MERCURIC REDUCTASE"/>
    <property type="match status" value="1"/>
</dbReference>
<evidence type="ECO:0000313" key="14">
    <source>
        <dbReference type="EMBL" id="BEQ13245.1"/>
    </source>
</evidence>
<dbReference type="EMBL" id="AP028679">
    <property type="protein sequence ID" value="BEQ13245.1"/>
    <property type="molecule type" value="Genomic_DNA"/>
</dbReference>
<feature type="binding site" evidence="9">
    <location>
        <begin position="171"/>
        <end position="178"/>
    </location>
    <ligand>
        <name>NAD(+)</name>
        <dbReference type="ChEBI" id="CHEBI:57540"/>
    </ligand>
</feature>
<dbReference type="PRINTS" id="PR00368">
    <property type="entry name" value="FADPNR"/>
</dbReference>
<dbReference type="Pfam" id="PF02852">
    <property type="entry name" value="Pyr_redox_dim"/>
    <property type="match status" value="1"/>
</dbReference>
<keyword evidence="6" id="KW-1015">Disulfide bond</keyword>
<protein>
    <submittedName>
        <fullName evidence="14">Mercuric reductase</fullName>
    </submittedName>
</protein>
<feature type="binding site" evidence="9">
    <location>
        <position position="302"/>
    </location>
    <ligand>
        <name>FAD</name>
        <dbReference type="ChEBI" id="CHEBI:57692"/>
    </ligand>
</feature>
<evidence type="ECO:0000256" key="5">
    <source>
        <dbReference type="ARBA" id="ARBA00023002"/>
    </source>
</evidence>
<dbReference type="PROSITE" id="PS00076">
    <property type="entry name" value="PYRIDINE_REDOX_1"/>
    <property type="match status" value="1"/>
</dbReference>
<dbReference type="PANTHER" id="PTHR43014:SF2">
    <property type="entry name" value="MERCURIC REDUCTASE"/>
    <property type="match status" value="1"/>
</dbReference>
<evidence type="ECO:0000259" key="13">
    <source>
        <dbReference type="Pfam" id="PF07992"/>
    </source>
</evidence>
<dbReference type="KEGG" id="dmp:FAK_03110"/>
<feature type="binding site" evidence="9">
    <location>
        <position position="53"/>
    </location>
    <ligand>
        <name>FAD</name>
        <dbReference type="ChEBI" id="CHEBI:57692"/>
    </ligand>
</feature>
<keyword evidence="9" id="KW-0547">Nucleotide-binding</keyword>
<evidence type="ECO:0000256" key="3">
    <source>
        <dbReference type="ARBA" id="ARBA00022827"/>
    </source>
</evidence>
<dbReference type="InterPro" id="IPR023753">
    <property type="entry name" value="FAD/NAD-binding_dom"/>
</dbReference>
<proteinExistence type="inferred from homology"/>
<feature type="binding site" evidence="9">
    <location>
        <begin position="134"/>
        <end position="136"/>
    </location>
    <ligand>
        <name>FAD</name>
        <dbReference type="ChEBI" id="CHEBI:57692"/>
    </ligand>
</feature>
<dbReference type="Pfam" id="PF07992">
    <property type="entry name" value="Pyr_redox_2"/>
    <property type="match status" value="1"/>
</dbReference>
<comment type="cofactor">
    <cofactor evidence="9">
        <name>FAD</name>
        <dbReference type="ChEBI" id="CHEBI:57692"/>
    </cofactor>
    <text evidence="9">Binds 1 FAD per subunit.</text>
</comment>
<feature type="disulfide bond" description="Redox-active" evidence="10">
    <location>
        <begin position="44"/>
        <end position="49"/>
    </location>
</feature>
<accession>A0AAU9E8K3</accession>
<name>A0AAU9E8K3_9BACT</name>
<dbReference type="Gene3D" id="3.30.390.30">
    <property type="match status" value="1"/>
</dbReference>
<dbReference type="Proteomes" id="UP001366166">
    <property type="component" value="Chromosome"/>
</dbReference>
<keyword evidence="9" id="KW-0520">NAD</keyword>
<keyword evidence="5 11" id="KW-0560">Oxidoreductase</keyword>
<dbReference type="PIRSF" id="PIRSF000350">
    <property type="entry name" value="Mercury_reductase_MerA"/>
    <property type="match status" value="1"/>
</dbReference>
<dbReference type="GO" id="GO:0050660">
    <property type="term" value="F:flavin adenine dinucleotide binding"/>
    <property type="evidence" value="ECO:0007669"/>
    <property type="project" value="TreeGrafter"/>
</dbReference>
<feature type="binding site" evidence="9">
    <location>
        <position position="261"/>
    </location>
    <ligand>
        <name>NAD(+)</name>
        <dbReference type="ChEBI" id="CHEBI:57540"/>
    </ligand>
</feature>
<sequence length="456" mass="47610">MSTFDLDLMVIGGGGSGGFTAATTAMKTGAKVGMAEGGRLGGLCILAGCMPSKTLLHGAAQVKARGVSGRAAYPALHQFTKGVVDYLAGGRVESVEAKVKQGLQLYRGAARFLDPHTVEVAGQKISAAKIVIATGSAEVVPPVPGLAESGYLDSAAFMALAELPQSLLVLGGGTQAVELAQAAARLGVATTMVQRSEHLMSKVDHRYGHILADALAEDGAQIYTGTELKRVQREGEKVTAFFEHQGKEVSVSAQALLLSLGRRPNVAGLNLEAAGVTLGQRGEVAVDRHMRTSQPHIFAAGDVTGWNMVVNLAVLQGQTAGYNATHEAPREIDDRVLPTAVFTDPQFARVGLSLEQARAAGLDCLEADYDLGDMGPAKTYPERVRGYMSIRGEKGSGRIVGAELVAPEASLMIHDMAVAIKMKATAADIASIPYIHPCLGEISEFAAGRLASKLKA</sequence>
<evidence type="ECO:0000256" key="11">
    <source>
        <dbReference type="RuleBase" id="RU003691"/>
    </source>
</evidence>
<keyword evidence="4" id="KW-0521">NADP</keyword>